<organism evidence="1 2">
    <name type="scientific">Bacillus cereus</name>
    <dbReference type="NCBI Taxonomy" id="1396"/>
    <lineage>
        <taxon>Bacteria</taxon>
        <taxon>Bacillati</taxon>
        <taxon>Bacillota</taxon>
        <taxon>Bacilli</taxon>
        <taxon>Bacillales</taxon>
        <taxon>Bacillaceae</taxon>
        <taxon>Bacillus</taxon>
        <taxon>Bacillus cereus group</taxon>
    </lineage>
</organism>
<comment type="caution">
    <text evidence="1">The sequence shown here is derived from an EMBL/GenBank/DDBJ whole genome shotgun (WGS) entry which is preliminary data.</text>
</comment>
<sequence>MLPWWLKHHTELFDHGILIDRNSTDNSVEICKKIAPHWEIRTSKVPNFDPIEVDREVMNIEMECSEWKMILNTTEFLCFRDKEEFFSFLNNLGEEMYSIPIITMVDDPKENYTDPVYELPLITQRYHGYFPYNPHQPYIGRFIHKYLHGNYTAGRHHTAHKFIVYPNSAFIMKFTYSPWNDFMKKRKLQIGPTLPIHSIQQGLGTQHVVSAKELDINFIKMAEGTQDLRLILEYQKIFSLHNK</sequence>
<dbReference type="EMBL" id="NUAN01000240">
    <property type="protein sequence ID" value="PEN82955.1"/>
    <property type="molecule type" value="Genomic_DNA"/>
</dbReference>
<reference evidence="1 2" key="1">
    <citation type="submission" date="2017-09" db="EMBL/GenBank/DDBJ databases">
        <title>Large-scale bioinformatics analysis of Bacillus genomes uncovers conserved roles of natural products in bacterial physiology.</title>
        <authorList>
            <consortium name="Agbiome Team Llc"/>
            <person name="Bleich R.M."/>
            <person name="Kirk G.J."/>
            <person name="Santa Maria K.C."/>
            <person name="Allen S.E."/>
            <person name="Farag S."/>
            <person name="Shank E.A."/>
            <person name="Bowers A."/>
        </authorList>
    </citation>
    <scope>NUCLEOTIDE SEQUENCE [LARGE SCALE GENOMIC DNA]</scope>
    <source>
        <strain evidence="1 2">AFS027647</strain>
    </source>
</reference>
<gene>
    <name evidence="1" type="ORF">CN553_28515</name>
</gene>
<name>A0A9X6U6G7_BACCE</name>
<evidence type="ECO:0000313" key="2">
    <source>
        <dbReference type="Proteomes" id="UP000220691"/>
    </source>
</evidence>
<evidence type="ECO:0000313" key="1">
    <source>
        <dbReference type="EMBL" id="PEN82955.1"/>
    </source>
</evidence>
<dbReference type="Pfam" id="PF13704">
    <property type="entry name" value="Glyco_tranf_2_4"/>
    <property type="match status" value="1"/>
</dbReference>
<proteinExistence type="predicted"/>
<accession>A0A9X6U6G7</accession>
<dbReference type="Proteomes" id="UP000220691">
    <property type="component" value="Unassembled WGS sequence"/>
</dbReference>
<protein>
    <submittedName>
        <fullName evidence="1">Uncharacterized protein</fullName>
    </submittedName>
</protein>
<dbReference type="AlphaFoldDB" id="A0A9X6U6G7"/>